<dbReference type="AlphaFoldDB" id="A0A0M4LZI1"/>
<name>A0A0M4LZI1_9ACTN</name>
<dbReference type="EMBL" id="CP012390">
    <property type="protein sequence ID" value="ALE19119.1"/>
    <property type="molecule type" value="Genomic_DNA"/>
</dbReference>
<feature type="transmembrane region" description="Helical" evidence="1">
    <location>
        <begin position="20"/>
        <end position="38"/>
    </location>
</feature>
<reference evidence="2 3" key="1">
    <citation type="journal article" date="2015" name="Genome Announc.">
        <title>Complete Genome Sequences for Two Strains of a Novel Fastidious, Partially Acid-Fast, Gram-Positive Corynebacterineae Bacterium, Derived from Human Clinical Samples.</title>
        <authorList>
            <person name="Nicholson A.C."/>
            <person name="Bell M."/>
            <person name="Humrighouse B.W."/>
            <person name="McQuiston J.R."/>
        </authorList>
    </citation>
    <scope>NUCLEOTIDE SEQUENCE [LARGE SCALE GENOMIC DNA]</scope>
    <source>
        <strain evidence="2 3">X1698</strain>
    </source>
</reference>
<evidence type="ECO:0000256" key="1">
    <source>
        <dbReference type="SAM" id="Phobius"/>
    </source>
</evidence>
<evidence type="ECO:0000313" key="3">
    <source>
        <dbReference type="Proteomes" id="UP000068137"/>
    </source>
</evidence>
<sequence length="62" mass="7016">MLVMEGVIRVLNYPAFTGNWLFVTLFVVVVTVPLAWLLNRALSGLTHYSPSWDRTHRVSSSP</sequence>
<keyword evidence="1" id="KW-1133">Transmembrane helix</keyword>
<organism evidence="2 3">
    <name type="scientific">Lawsonella clevelandensis</name>
    <dbReference type="NCBI Taxonomy" id="1528099"/>
    <lineage>
        <taxon>Bacteria</taxon>
        <taxon>Bacillati</taxon>
        <taxon>Actinomycetota</taxon>
        <taxon>Actinomycetes</taxon>
        <taxon>Mycobacteriales</taxon>
        <taxon>Lawsonellaceae</taxon>
        <taxon>Lawsonella</taxon>
    </lineage>
</organism>
<dbReference type="Proteomes" id="UP000068137">
    <property type="component" value="Chromosome"/>
</dbReference>
<accession>A0A0M4LZI1</accession>
<keyword evidence="1" id="KW-0472">Membrane</keyword>
<proteinExistence type="predicted"/>
<gene>
    <name evidence="2" type="ORF">AL705_05370</name>
</gene>
<dbReference type="STRING" id="1528099.AL705_05370"/>
<dbReference type="KEGG" id="cbq:AL705_05370"/>
<evidence type="ECO:0000313" key="2">
    <source>
        <dbReference type="EMBL" id="ALE19119.1"/>
    </source>
</evidence>
<protein>
    <submittedName>
        <fullName evidence="2">Uncharacterized protein</fullName>
    </submittedName>
</protein>
<keyword evidence="1" id="KW-0812">Transmembrane</keyword>